<evidence type="ECO:0000256" key="1">
    <source>
        <dbReference type="SAM" id="MobiDB-lite"/>
    </source>
</evidence>
<organism evidence="2">
    <name type="scientific">bioreactor metagenome</name>
    <dbReference type="NCBI Taxonomy" id="1076179"/>
    <lineage>
        <taxon>unclassified sequences</taxon>
        <taxon>metagenomes</taxon>
        <taxon>ecological metagenomes</taxon>
    </lineage>
</organism>
<comment type="caution">
    <text evidence="2">The sequence shown here is derived from an EMBL/GenBank/DDBJ whole genome shotgun (WGS) entry which is preliminary data.</text>
</comment>
<protein>
    <submittedName>
        <fullName evidence="2">Uncharacterized protein</fullName>
    </submittedName>
</protein>
<feature type="region of interest" description="Disordered" evidence="1">
    <location>
        <begin position="72"/>
        <end position="93"/>
    </location>
</feature>
<accession>A0A645HI49</accession>
<sequence length="93" mass="10174">MATDEDIRRARADLDRDAAPLLRPDDVFLQAEYRVVEQVACLVVAQIEPSGSIAIDDAGSVGVDQEHTVGQCVEDGFEQRGRAVGQGVRERHQ</sequence>
<gene>
    <name evidence="2" type="ORF">SDC9_185390</name>
</gene>
<evidence type="ECO:0000313" key="2">
    <source>
        <dbReference type="EMBL" id="MPN37869.1"/>
    </source>
</evidence>
<proteinExistence type="predicted"/>
<name>A0A645HI49_9ZZZZ</name>
<reference evidence="2" key="1">
    <citation type="submission" date="2019-08" db="EMBL/GenBank/DDBJ databases">
        <authorList>
            <person name="Kucharzyk K."/>
            <person name="Murdoch R.W."/>
            <person name="Higgins S."/>
            <person name="Loffler F."/>
        </authorList>
    </citation>
    <scope>NUCLEOTIDE SEQUENCE</scope>
</reference>
<dbReference type="EMBL" id="VSSQ01092760">
    <property type="protein sequence ID" value="MPN37869.1"/>
    <property type="molecule type" value="Genomic_DNA"/>
</dbReference>
<dbReference type="AlphaFoldDB" id="A0A645HI49"/>